<evidence type="ECO:0000259" key="5">
    <source>
        <dbReference type="PROSITE" id="PS50931"/>
    </source>
</evidence>
<proteinExistence type="inferred from homology"/>
<evidence type="ECO:0000313" key="6">
    <source>
        <dbReference type="EMBL" id="ABS66132.1"/>
    </source>
</evidence>
<dbReference type="InterPro" id="IPR036390">
    <property type="entry name" value="WH_DNA-bd_sf"/>
</dbReference>
<dbReference type="PANTHER" id="PTHR30537:SF3">
    <property type="entry name" value="TRANSCRIPTIONAL REGULATORY PROTEIN"/>
    <property type="match status" value="1"/>
</dbReference>
<organism evidence="6 7">
    <name type="scientific">Xanthobacter autotrophicus (strain ATCC BAA-1158 / Py2)</name>
    <dbReference type="NCBI Taxonomy" id="78245"/>
    <lineage>
        <taxon>Bacteria</taxon>
        <taxon>Pseudomonadati</taxon>
        <taxon>Pseudomonadota</taxon>
        <taxon>Alphaproteobacteria</taxon>
        <taxon>Hyphomicrobiales</taxon>
        <taxon>Xanthobacteraceae</taxon>
        <taxon>Xanthobacter</taxon>
    </lineage>
</organism>
<dbReference type="Gene3D" id="3.40.190.290">
    <property type="match status" value="1"/>
</dbReference>
<dbReference type="GO" id="GO:0043565">
    <property type="term" value="F:sequence-specific DNA binding"/>
    <property type="evidence" value="ECO:0007669"/>
    <property type="project" value="TreeGrafter"/>
</dbReference>
<dbReference type="eggNOG" id="COG0583">
    <property type="taxonomic scope" value="Bacteria"/>
</dbReference>
<dbReference type="Pfam" id="PF00126">
    <property type="entry name" value="HTH_1"/>
    <property type="match status" value="1"/>
</dbReference>
<dbReference type="STRING" id="78245.Xaut_0881"/>
<dbReference type="EMBL" id="CP000781">
    <property type="protein sequence ID" value="ABS66132.1"/>
    <property type="molecule type" value="Genomic_DNA"/>
</dbReference>
<dbReference type="PhylomeDB" id="A7IDN9"/>
<name>A7IDN9_XANP2</name>
<dbReference type="Proteomes" id="UP000002417">
    <property type="component" value="Chromosome"/>
</dbReference>
<comment type="similarity">
    <text evidence="1">Belongs to the LysR transcriptional regulatory family.</text>
</comment>
<dbReference type="AlphaFoldDB" id="A7IDN9"/>
<dbReference type="SUPFAM" id="SSF53850">
    <property type="entry name" value="Periplasmic binding protein-like II"/>
    <property type="match status" value="1"/>
</dbReference>
<keyword evidence="2" id="KW-0805">Transcription regulation</keyword>
<evidence type="ECO:0000256" key="3">
    <source>
        <dbReference type="ARBA" id="ARBA00023125"/>
    </source>
</evidence>
<evidence type="ECO:0000256" key="1">
    <source>
        <dbReference type="ARBA" id="ARBA00009437"/>
    </source>
</evidence>
<keyword evidence="3" id="KW-0238">DNA-binding</keyword>
<dbReference type="InterPro" id="IPR005119">
    <property type="entry name" value="LysR_subst-bd"/>
</dbReference>
<dbReference type="GO" id="GO:0003700">
    <property type="term" value="F:DNA-binding transcription factor activity"/>
    <property type="evidence" value="ECO:0007669"/>
    <property type="project" value="InterPro"/>
</dbReference>
<evidence type="ECO:0000256" key="4">
    <source>
        <dbReference type="ARBA" id="ARBA00023163"/>
    </source>
</evidence>
<dbReference type="GO" id="GO:0006351">
    <property type="term" value="P:DNA-templated transcription"/>
    <property type="evidence" value="ECO:0007669"/>
    <property type="project" value="TreeGrafter"/>
</dbReference>
<dbReference type="Pfam" id="PF03466">
    <property type="entry name" value="LysR_substrate"/>
    <property type="match status" value="1"/>
</dbReference>
<dbReference type="InterPro" id="IPR036388">
    <property type="entry name" value="WH-like_DNA-bd_sf"/>
</dbReference>
<evidence type="ECO:0000313" key="7">
    <source>
        <dbReference type="Proteomes" id="UP000002417"/>
    </source>
</evidence>
<dbReference type="HOGENOM" id="CLU_039613_2_2_5"/>
<feature type="domain" description="HTH lysR-type" evidence="5">
    <location>
        <begin position="18"/>
        <end position="75"/>
    </location>
</feature>
<keyword evidence="7" id="KW-1185">Reference proteome</keyword>
<sequence length="316" mass="34804">MVESPHGACKKSQTMRDLDWNDLQAFLAVVRAGRLTAAAQAMRVDHSTLSRRITGLEAALKTRLFERRPAGYVPTAAGERLVAEAEAVESIVIGMRAKLTDQVLGLAGSVRIGTPEGFGTYFLTPQMIHFCARHRELQVELVANPRTVSLSKREADIGIMMARPEEGRLHATRLTDYEMGLYASRHYLAQHAPIASRADIRQHAFIGYIDDLLPTAAHGYVAELDKALNPQMRMSNIITQLVAATNGGGLCMLPCFMAGTSADLVRLLPEEIAITRSYWLVIHSDVRELARVRAVIDFIAETVAEQRRLFLPSGSA</sequence>
<reference evidence="6 7" key="1">
    <citation type="submission" date="2007-07" db="EMBL/GenBank/DDBJ databases">
        <title>Complete sequence of chromosome of Xanthobacter autotrophicus Py2.</title>
        <authorList>
            <consortium name="US DOE Joint Genome Institute"/>
            <person name="Copeland A."/>
            <person name="Lucas S."/>
            <person name="Lapidus A."/>
            <person name="Barry K."/>
            <person name="Glavina del Rio T."/>
            <person name="Hammon N."/>
            <person name="Israni S."/>
            <person name="Dalin E."/>
            <person name="Tice H."/>
            <person name="Pitluck S."/>
            <person name="Sims D."/>
            <person name="Brettin T."/>
            <person name="Bruce D."/>
            <person name="Detter J.C."/>
            <person name="Han C."/>
            <person name="Tapia R."/>
            <person name="Brainard J."/>
            <person name="Schmutz J."/>
            <person name="Larimer F."/>
            <person name="Land M."/>
            <person name="Hauser L."/>
            <person name="Kyrpides N."/>
            <person name="Kim E."/>
            <person name="Ensigns S.A."/>
            <person name="Richardson P."/>
        </authorList>
    </citation>
    <scope>NUCLEOTIDE SEQUENCE [LARGE SCALE GENOMIC DNA]</scope>
    <source>
        <strain evidence="7">ATCC BAA-1158 / Py2</strain>
    </source>
</reference>
<gene>
    <name evidence="6" type="ordered locus">Xaut_0881</name>
</gene>
<dbReference type="SUPFAM" id="SSF46785">
    <property type="entry name" value="Winged helix' DNA-binding domain"/>
    <property type="match status" value="1"/>
</dbReference>
<evidence type="ECO:0000256" key="2">
    <source>
        <dbReference type="ARBA" id="ARBA00023015"/>
    </source>
</evidence>
<protein>
    <submittedName>
        <fullName evidence="6">Transcriptional regulator, LysR family</fullName>
    </submittedName>
</protein>
<dbReference type="InterPro" id="IPR058163">
    <property type="entry name" value="LysR-type_TF_proteobact-type"/>
</dbReference>
<accession>A7IDN9</accession>
<dbReference type="PANTHER" id="PTHR30537">
    <property type="entry name" value="HTH-TYPE TRANSCRIPTIONAL REGULATOR"/>
    <property type="match status" value="1"/>
</dbReference>
<dbReference type="KEGG" id="xau:Xaut_0881"/>
<keyword evidence="4" id="KW-0804">Transcription</keyword>
<dbReference type="PROSITE" id="PS50931">
    <property type="entry name" value="HTH_LYSR"/>
    <property type="match status" value="1"/>
</dbReference>
<dbReference type="InterPro" id="IPR000847">
    <property type="entry name" value="LysR_HTH_N"/>
</dbReference>
<dbReference type="Gene3D" id="1.10.10.10">
    <property type="entry name" value="Winged helix-like DNA-binding domain superfamily/Winged helix DNA-binding domain"/>
    <property type="match status" value="1"/>
</dbReference>